<gene>
    <name evidence="2" type="ORF">H9659_08500</name>
</gene>
<dbReference type="Proteomes" id="UP000659496">
    <property type="component" value="Unassembled WGS sequence"/>
</dbReference>
<dbReference type="SUPFAM" id="SSF56112">
    <property type="entry name" value="Protein kinase-like (PK-like)"/>
    <property type="match status" value="1"/>
</dbReference>
<dbReference type="Pfam" id="PF01636">
    <property type="entry name" value="APH"/>
    <property type="match status" value="1"/>
</dbReference>
<evidence type="ECO:0000259" key="1">
    <source>
        <dbReference type="Pfam" id="PF01636"/>
    </source>
</evidence>
<reference evidence="2 3" key="1">
    <citation type="submission" date="2020-08" db="EMBL/GenBank/DDBJ databases">
        <title>A Genomic Blueprint of the Chicken Gut Microbiome.</title>
        <authorList>
            <person name="Gilroy R."/>
            <person name="Ravi A."/>
            <person name="Getino M."/>
            <person name="Pursley I."/>
            <person name="Horton D.L."/>
            <person name="Alikhan N.-F."/>
            <person name="Baker D."/>
            <person name="Gharbi K."/>
            <person name="Hall N."/>
            <person name="Watson M."/>
            <person name="Adriaenssens E.M."/>
            <person name="Foster-Nyarko E."/>
            <person name="Jarju S."/>
            <person name="Secka A."/>
            <person name="Antonio M."/>
            <person name="Oren A."/>
            <person name="Chaudhuri R."/>
            <person name="La Ragione R.M."/>
            <person name="Hildebrand F."/>
            <person name="Pallen M.J."/>
        </authorList>
    </citation>
    <scope>NUCLEOTIDE SEQUENCE [LARGE SCALE GENOMIC DNA]</scope>
    <source>
        <strain evidence="2 3">Sa3CUA8</strain>
    </source>
</reference>
<comment type="caution">
    <text evidence="2">The sequence shown here is derived from an EMBL/GenBank/DDBJ whole genome shotgun (WGS) entry which is preliminary data.</text>
</comment>
<accession>A0ABR8PJM6</accession>
<feature type="domain" description="Aminoglycoside phosphotransferase" evidence="1">
    <location>
        <begin position="13"/>
        <end position="206"/>
    </location>
</feature>
<dbReference type="RefSeq" id="WP_191689516.1">
    <property type="nucleotide sequence ID" value="NZ_JACSQY010000005.1"/>
</dbReference>
<dbReference type="InterPro" id="IPR011009">
    <property type="entry name" value="Kinase-like_dom_sf"/>
</dbReference>
<dbReference type="Gene3D" id="3.90.1200.10">
    <property type="match status" value="1"/>
</dbReference>
<organism evidence="2 3">
    <name type="scientific">Sporosarcina gallistercoris</name>
    <dbReference type="NCBI Taxonomy" id="2762245"/>
    <lineage>
        <taxon>Bacteria</taxon>
        <taxon>Bacillati</taxon>
        <taxon>Bacillota</taxon>
        <taxon>Bacilli</taxon>
        <taxon>Bacillales</taxon>
        <taxon>Caryophanaceae</taxon>
        <taxon>Sporosarcina</taxon>
    </lineage>
</organism>
<evidence type="ECO:0000313" key="3">
    <source>
        <dbReference type="Proteomes" id="UP000659496"/>
    </source>
</evidence>
<proteinExistence type="predicted"/>
<name>A0ABR8PJM6_9BACL</name>
<keyword evidence="3" id="KW-1185">Reference proteome</keyword>
<protein>
    <submittedName>
        <fullName evidence="2">Aminoglycoside phosphotransferase family protein</fullName>
    </submittedName>
</protein>
<dbReference type="EMBL" id="JACSQY010000005">
    <property type="protein sequence ID" value="MBD7908368.1"/>
    <property type="molecule type" value="Genomic_DNA"/>
</dbReference>
<sequence>MEVEKRLTRIKENVWRIEEDGIDYSVKRYSDVRDAIKIRKIHELLQIVGFPFCASVTSKGNAHIVVQPWIMDASPVDFTKQSDRRASLTALEALHETESVVDWKSLPYLKTYSLLEKWSWRLERFRNNRQTIASYLGDDACDLIEWYSEQALECLRTVPARESPHTLLHGDVVHHNLLKTRDGNVMLIDFDLACTGHPDVEIALWLHRVLPKVDYNARQLFDEEPRLQVLGQQSIAMLQYPNEVLREWSYLTTLPEERQRILAQQLIPFTELALMRWPDLCRFSNDLLEHNHYLP</sequence>
<dbReference type="InterPro" id="IPR002575">
    <property type="entry name" value="Aminoglycoside_PTrfase"/>
</dbReference>
<evidence type="ECO:0000313" key="2">
    <source>
        <dbReference type="EMBL" id="MBD7908368.1"/>
    </source>
</evidence>